<evidence type="ECO:0000313" key="9">
    <source>
        <dbReference type="Proteomes" id="UP000076959"/>
    </source>
</evidence>
<evidence type="ECO:0000256" key="2">
    <source>
        <dbReference type="ARBA" id="ARBA00009477"/>
    </source>
</evidence>
<dbReference type="InterPro" id="IPR058626">
    <property type="entry name" value="MdtA-like_b-barrel"/>
</dbReference>
<dbReference type="FunFam" id="2.40.420.20:FF:000001">
    <property type="entry name" value="Efflux RND transporter periplasmic adaptor subunit"/>
    <property type="match status" value="1"/>
</dbReference>
<feature type="domain" description="Multidrug resistance protein MdtA-like barrel-sandwich hybrid" evidence="5">
    <location>
        <begin position="5"/>
        <end position="146"/>
    </location>
</feature>
<accession>A0A176YIE0</accession>
<feature type="compositionally biased region" description="Polar residues" evidence="3">
    <location>
        <begin position="309"/>
        <end position="325"/>
    </location>
</feature>
<dbReference type="Gene3D" id="2.40.50.100">
    <property type="match status" value="1"/>
</dbReference>
<dbReference type="EMBL" id="LUUB01000079">
    <property type="protein sequence ID" value="OAF05788.1"/>
    <property type="molecule type" value="Genomic_DNA"/>
</dbReference>
<dbReference type="STRING" id="1505087.AYJ54_02530"/>
<dbReference type="Proteomes" id="UP000076959">
    <property type="component" value="Unassembled WGS sequence"/>
</dbReference>
<dbReference type="GO" id="GO:0030313">
    <property type="term" value="C:cell envelope"/>
    <property type="evidence" value="ECO:0007669"/>
    <property type="project" value="UniProtKB-SubCell"/>
</dbReference>
<sequence length="339" mass="36698">MEAFNTVTVRARVDGLLEKIAFTEGQEVKAGDLLAQIDSRVYEARLSQAQGVKAKNEAQLANAKLDLDRAVKLGQFATQQTVDTARALVRQLEGSLQTDQANIDAAALDLEYASIRAPISGRTGVRLIDAGNFVRARESSGIVIITQLEPIYVSFSLPQQYLETVQQALADRQVPVAALDADGKRALEEGVLSVLDNRIDAQTGTIKLKATFANAHRKLWPGQFVNVRVRLDTVKDGTVVPSAAVQRNAGGTFAYVLDQDNRVEMRPIRVGQVDNNIAVVESGLEPGQQVVVTSQEQLRPGAYVIPTEAKSQQEGAVPQITSSKLASERAASQERRSSP</sequence>
<dbReference type="Pfam" id="PF25917">
    <property type="entry name" value="BSH_RND"/>
    <property type="match status" value="1"/>
</dbReference>
<protein>
    <submittedName>
        <fullName evidence="8">Uncharacterized protein</fullName>
    </submittedName>
</protein>
<organism evidence="8 9">
    <name type="scientific">Bradyrhizobium centrolobii</name>
    <dbReference type="NCBI Taxonomy" id="1505087"/>
    <lineage>
        <taxon>Bacteria</taxon>
        <taxon>Pseudomonadati</taxon>
        <taxon>Pseudomonadota</taxon>
        <taxon>Alphaproteobacteria</taxon>
        <taxon>Hyphomicrobiales</taxon>
        <taxon>Nitrobacteraceae</taxon>
        <taxon>Bradyrhizobium</taxon>
    </lineage>
</organism>
<gene>
    <name evidence="8" type="ORF">AYJ54_02530</name>
</gene>
<dbReference type="InterPro" id="IPR006143">
    <property type="entry name" value="RND_pump_MFP"/>
</dbReference>
<dbReference type="Pfam" id="PF25876">
    <property type="entry name" value="HH_MFP_RND"/>
    <property type="match status" value="1"/>
</dbReference>
<feature type="region of interest" description="Disordered" evidence="3">
    <location>
        <begin position="307"/>
        <end position="339"/>
    </location>
</feature>
<evidence type="ECO:0000259" key="6">
    <source>
        <dbReference type="Pfam" id="PF25944"/>
    </source>
</evidence>
<comment type="similarity">
    <text evidence="2">Belongs to the membrane fusion protein (MFP) (TC 8.A.1) family.</text>
</comment>
<feature type="domain" description="Multidrug resistance protein MdtA-like alpha-helical hairpin" evidence="4">
    <location>
        <begin position="46"/>
        <end position="113"/>
    </location>
</feature>
<dbReference type="Gene3D" id="1.10.287.470">
    <property type="entry name" value="Helix hairpin bin"/>
    <property type="match status" value="1"/>
</dbReference>
<feature type="domain" description="Multidrug resistance protein MdtA-like C-terminal permuted SH3" evidence="7">
    <location>
        <begin position="239"/>
        <end position="293"/>
    </location>
</feature>
<dbReference type="AlphaFoldDB" id="A0A176YIE0"/>
<dbReference type="Gene3D" id="2.40.30.170">
    <property type="match status" value="1"/>
</dbReference>
<dbReference type="Gene3D" id="2.40.420.20">
    <property type="match status" value="1"/>
</dbReference>
<evidence type="ECO:0000256" key="3">
    <source>
        <dbReference type="SAM" id="MobiDB-lite"/>
    </source>
</evidence>
<dbReference type="PANTHER" id="PTHR30158">
    <property type="entry name" value="ACRA/E-RELATED COMPONENT OF DRUG EFFLUX TRANSPORTER"/>
    <property type="match status" value="1"/>
</dbReference>
<dbReference type="PANTHER" id="PTHR30158:SF24">
    <property type="entry name" value="HLYD FAMILY SECRETION PROTEIN"/>
    <property type="match status" value="1"/>
</dbReference>
<comment type="caution">
    <text evidence="8">The sequence shown here is derived from an EMBL/GenBank/DDBJ whole genome shotgun (WGS) entry which is preliminary data.</text>
</comment>
<feature type="domain" description="Multidrug resistance protein MdtA-like beta-barrel" evidence="6">
    <location>
        <begin position="150"/>
        <end position="233"/>
    </location>
</feature>
<dbReference type="GO" id="GO:0022857">
    <property type="term" value="F:transmembrane transporter activity"/>
    <property type="evidence" value="ECO:0007669"/>
    <property type="project" value="InterPro"/>
</dbReference>
<evidence type="ECO:0000256" key="1">
    <source>
        <dbReference type="ARBA" id="ARBA00004196"/>
    </source>
</evidence>
<name>A0A176YIE0_9BRAD</name>
<dbReference type="Pfam" id="PF25967">
    <property type="entry name" value="RND-MFP_C"/>
    <property type="match status" value="1"/>
</dbReference>
<dbReference type="SUPFAM" id="SSF111369">
    <property type="entry name" value="HlyD-like secretion proteins"/>
    <property type="match status" value="1"/>
</dbReference>
<evidence type="ECO:0000259" key="7">
    <source>
        <dbReference type="Pfam" id="PF25967"/>
    </source>
</evidence>
<dbReference type="Pfam" id="PF25944">
    <property type="entry name" value="Beta-barrel_RND"/>
    <property type="match status" value="1"/>
</dbReference>
<dbReference type="InterPro" id="IPR058625">
    <property type="entry name" value="MdtA-like_BSH"/>
</dbReference>
<evidence type="ECO:0000259" key="5">
    <source>
        <dbReference type="Pfam" id="PF25917"/>
    </source>
</evidence>
<dbReference type="InterPro" id="IPR058627">
    <property type="entry name" value="MdtA-like_C"/>
</dbReference>
<reference evidence="8 9" key="1">
    <citation type="submission" date="2016-03" db="EMBL/GenBank/DDBJ databases">
        <title>Draft Genome Sequence of the Strain BR 10245 (Bradyrhizobium sp.) isolated from nodules of Centrolobium paraense.</title>
        <authorList>
            <person name="Simoes-Araujo J.L.Sr."/>
            <person name="Barauna A.C."/>
            <person name="Silva K."/>
            <person name="Zilli J.E."/>
        </authorList>
    </citation>
    <scope>NUCLEOTIDE SEQUENCE [LARGE SCALE GENOMIC DNA]</scope>
    <source>
        <strain evidence="8 9">BR 10245</strain>
    </source>
</reference>
<comment type="subcellular location">
    <subcellularLocation>
        <location evidence="1">Cell envelope</location>
    </subcellularLocation>
</comment>
<dbReference type="NCBIfam" id="TIGR01730">
    <property type="entry name" value="RND_mfp"/>
    <property type="match status" value="1"/>
</dbReference>
<proteinExistence type="inferred from homology"/>
<dbReference type="GO" id="GO:0005886">
    <property type="term" value="C:plasma membrane"/>
    <property type="evidence" value="ECO:0007669"/>
    <property type="project" value="TreeGrafter"/>
</dbReference>
<dbReference type="GO" id="GO:0046677">
    <property type="term" value="P:response to antibiotic"/>
    <property type="evidence" value="ECO:0007669"/>
    <property type="project" value="TreeGrafter"/>
</dbReference>
<dbReference type="InterPro" id="IPR058624">
    <property type="entry name" value="MdtA-like_HH"/>
</dbReference>
<evidence type="ECO:0000313" key="8">
    <source>
        <dbReference type="EMBL" id="OAF05788.1"/>
    </source>
</evidence>
<evidence type="ECO:0000259" key="4">
    <source>
        <dbReference type="Pfam" id="PF25876"/>
    </source>
</evidence>
<keyword evidence="9" id="KW-1185">Reference proteome</keyword>